<organism evidence="5 6">
    <name type="scientific">Olpidium bornovanus</name>
    <dbReference type="NCBI Taxonomy" id="278681"/>
    <lineage>
        <taxon>Eukaryota</taxon>
        <taxon>Fungi</taxon>
        <taxon>Fungi incertae sedis</taxon>
        <taxon>Olpidiomycota</taxon>
        <taxon>Olpidiomycotina</taxon>
        <taxon>Olpidiomycetes</taxon>
        <taxon>Olpidiales</taxon>
        <taxon>Olpidiaceae</taxon>
        <taxon>Olpidium</taxon>
    </lineage>
</organism>
<dbReference type="AlphaFoldDB" id="A0A8H7ZP60"/>
<keyword evidence="1" id="KW-0479">Metal-binding</keyword>
<sequence length="523" mass="56819">MRVDVSSMDGAQLPGDDFVPFSTSPSSEPSPKKRKLNDSEADWPPSHVDALRSVLGDSVDSETLRRLWAASGGSVERALNVFFDGSFYKPKTGKHAQRAAVGAPGGTSSQSVRDIRPARRNTLPPGLISSKQEPFRTSVSAAPPRQLVQPATAFVEPRALAAEIARQSHPPETYHVGVFMVAGYATTKGRNLLSVGDQVRFERDRLAAPKVTTKKRGRTAGLSYPASVASRHRNVIVRFSNPRGFEVGRLPADVARFVSTLLDQGIFVFTGSVIFAPENLKIGEDIILQVRAHMNRRALSRFSERAHQVDENDREAKDQELKDLRVAMLSFIQLCGLKPTLSGAAAAKISGSDPDNEAVLKAAIAEATARPKSAAPPNSSVGGDVGDGEVADDAEKKVTEADLSILYTRAQRLDAVLPEMKPADKFGLTLRGYQRQALAWMYAKETEPCGQAEAGGSLARSREAMIHPLWEEYAFDSEEANSFPADTPSTWYFSPRDQHYVSTSGEPVPKRNTCGRDGFGKDN</sequence>
<dbReference type="SMART" id="SM00910">
    <property type="entry name" value="HIRAN"/>
    <property type="match status" value="1"/>
</dbReference>
<feature type="region of interest" description="Disordered" evidence="3">
    <location>
        <begin position="498"/>
        <end position="523"/>
    </location>
</feature>
<evidence type="ECO:0000256" key="2">
    <source>
        <dbReference type="ARBA" id="ARBA00022801"/>
    </source>
</evidence>
<evidence type="ECO:0000313" key="6">
    <source>
        <dbReference type="Proteomes" id="UP000673691"/>
    </source>
</evidence>
<reference evidence="5 6" key="1">
    <citation type="journal article" name="Sci. Rep.">
        <title>Genome-scale phylogenetic analyses confirm Olpidium as the closest living zoosporic fungus to the non-flagellated, terrestrial fungi.</title>
        <authorList>
            <person name="Chang Y."/>
            <person name="Rochon D."/>
            <person name="Sekimoto S."/>
            <person name="Wang Y."/>
            <person name="Chovatia M."/>
            <person name="Sandor L."/>
            <person name="Salamov A."/>
            <person name="Grigoriev I.V."/>
            <person name="Stajich J.E."/>
            <person name="Spatafora J.W."/>
        </authorList>
    </citation>
    <scope>NUCLEOTIDE SEQUENCE [LARGE SCALE GENOMIC DNA]</scope>
    <source>
        <strain evidence="5">S191</strain>
    </source>
</reference>
<gene>
    <name evidence="5" type="ORF">BJ554DRAFT_2965</name>
</gene>
<dbReference type="Pfam" id="PF24975">
    <property type="entry name" value="UBA_Rad5"/>
    <property type="match status" value="1"/>
</dbReference>
<dbReference type="GO" id="GO:0008270">
    <property type="term" value="F:zinc ion binding"/>
    <property type="evidence" value="ECO:0007669"/>
    <property type="project" value="InterPro"/>
</dbReference>
<evidence type="ECO:0000313" key="5">
    <source>
        <dbReference type="EMBL" id="KAG5457108.1"/>
    </source>
</evidence>
<feature type="domain" description="HIRAN" evidence="4">
    <location>
        <begin position="176"/>
        <end position="294"/>
    </location>
</feature>
<dbReference type="GO" id="GO:0016818">
    <property type="term" value="F:hydrolase activity, acting on acid anhydrides, in phosphorus-containing anhydrides"/>
    <property type="evidence" value="ECO:0007669"/>
    <property type="project" value="InterPro"/>
</dbReference>
<dbReference type="GO" id="GO:0003676">
    <property type="term" value="F:nucleic acid binding"/>
    <property type="evidence" value="ECO:0007669"/>
    <property type="project" value="InterPro"/>
</dbReference>
<dbReference type="Proteomes" id="UP000673691">
    <property type="component" value="Unassembled WGS sequence"/>
</dbReference>
<feature type="compositionally biased region" description="Low complexity" evidence="3">
    <location>
        <begin position="20"/>
        <end position="29"/>
    </location>
</feature>
<feature type="region of interest" description="Disordered" evidence="3">
    <location>
        <begin position="1"/>
        <end position="46"/>
    </location>
</feature>
<dbReference type="EMBL" id="JAEFCI010010616">
    <property type="protein sequence ID" value="KAG5457108.1"/>
    <property type="molecule type" value="Genomic_DNA"/>
</dbReference>
<dbReference type="OrthoDB" id="2801544at2759"/>
<keyword evidence="6" id="KW-1185">Reference proteome</keyword>
<dbReference type="Pfam" id="PF08797">
    <property type="entry name" value="HIRAN"/>
    <property type="match status" value="1"/>
</dbReference>
<evidence type="ECO:0000256" key="3">
    <source>
        <dbReference type="SAM" id="MobiDB-lite"/>
    </source>
</evidence>
<protein>
    <submittedName>
        <fullName evidence="5">HIRAN domain-containing protein</fullName>
    </submittedName>
</protein>
<comment type="caution">
    <text evidence="5">The sequence shown here is derived from an EMBL/GenBank/DDBJ whole genome shotgun (WGS) entry which is preliminary data.</text>
</comment>
<proteinExistence type="predicted"/>
<keyword evidence="2" id="KW-0378">Hydrolase</keyword>
<accession>A0A8H7ZP60</accession>
<evidence type="ECO:0000259" key="4">
    <source>
        <dbReference type="SMART" id="SM00910"/>
    </source>
</evidence>
<name>A0A8H7ZP60_9FUNG</name>
<evidence type="ECO:0000256" key="1">
    <source>
        <dbReference type="ARBA" id="ARBA00022723"/>
    </source>
</evidence>
<dbReference type="InterPro" id="IPR014905">
    <property type="entry name" value="HIRAN"/>
</dbReference>
<feature type="region of interest" description="Disordered" evidence="3">
    <location>
        <begin position="368"/>
        <end position="392"/>
    </location>
</feature>